<dbReference type="InterPro" id="IPR029032">
    <property type="entry name" value="AhpD-like"/>
</dbReference>
<organism evidence="1 2">
    <name type="scientific">Catenuloplanes indicus</name>
    <dbReference type="NCBI Taxonomy" id="137267"/>
    <lineage>
        <taxon>Bacteria</taxon>
        <taxon>Bacillati</taxon>
        <taxon>Actinomycetota</taxon>
        <taxon>Actinomycetes</taxon>
        <taxon>Micromonosporales</taxon>
        <taxon>Micromonosporaceae</taxon>
        <taxon>Catenuloplanes</taxon>
    </lineage>
</organism>
<sequence>MSLLARSTRGITLAHVRHVTPVPPGRATGTVARVYHDMEREFGMLAPPIALHAPAPDALAGAWVVFRETMLPSVAASRAAKETVAAAVSLANRCPYCVDVHGATLDGLTTGGDARALAAGRLGEMTDPAMRALARWARRDGGPVPFPGSGAQLPELVATAVVFAYLNRMVNVFLRDSPLPPLTGLAAGLARRGAARVMGRLARGRARPGASLGLLPGPAAAGPAWAAGQPHIAGALAGATAALETAAEPHVAAPVRAVVSGLLDGGAAGPWNGGAAGPWNGGAAAGPWNDGGAVASLPAALRPAGRLAMLTALASYRVTDAVVEEARSSGLNDAGLVRLTAWASWSAARRTGAELASVR</sequence>
<reference evidence="1 2" key="1">
    <citation type="submission" date="2023-07" db="EMBL/GenBank/DDBJ databases">
        <title>Sequencing the genomes of 1000 actinobacteria strains.</title>
        <authorList>
            <person name="Klenk H.-P."/>
        </authorList>
    </citation>
    <scope>NUCLEOTIDE SEQUENCE [LARGE SCALE GENOMIC DNA]</scope>
    <source>
        <strain evidence="1 2">DSM 44709</strain>
    </source>
</reference>
<dbReference type="Gene3D" id="1.20.1290.10">
    <property type="entry name" value="AhpD-like"/>
    <property type="match status" value="1"/>
</dbReference>
<keyword evidence="2" id="KW-1185">Reference proteome</keyword>
<dbReference type="GO" id="GO:0051920">
    <property type="term" value="F:peroxiredoxin activity"/>
    <property type="evidence" value="ECO:0007669"/>
    <property type="project" value="InterPro"/>
</dbReference>
<dbReference type="SUPFAM" id="SSF69118">
    <property type="entry name" value="AhpD-like"/>
    <property type="match status" value="1"/>
</dbReference>
<evidence type="ECO:0000313" key="1">
    <source>
        <dbReference type="EMBL" id="MDQ0364410.1"/>
    </source>
</evidence>
<dbReference type="RefSeq" id="WP_307235792.1">
    <property type="nucleotide sequence ID" value="NZ_JAUSUZ010000001.1"/>
</dbReference>
<evidence type="ECO:0000313" key="2">
    <source>
        <dbReference type="Proteomes" id="UP001240236"/>
    </source>
</evidence>
<dbReference type="AlphaFoldDB" id="A0AAE4AV20"/>
<gene>
    <name evidence="1" type="ORF">J2S42_001079</name>
</gene>
<comment type="caution">
    <text evidence="1">The sequence shown here is derived from an EMBL/GenBank/DDBJ whole genome shotgun (WGS) entry which is preliminary data.</text>
</comment>
<accession>A0AAE4AV20</accession>
<dbReference type="InterPro" id="IPR004675">
    <property type="entry name" value="AhpD_core"/>
</dbReference>
<dbReference type="NCBIfam" id="TIGR00778">
    <property type="entry name" value="ahpD_dom"/>
    <property type="match status" value="1"/>
</dbReference>
<protein>
    <submittedName>
        <fullName evidence="1">AhpD family alkylhydroperoxidase</fullName>
    </submittedName>
</protein>
<dbReference type="Proteomes" id="UP001240236">
    <property type="component" value="Unassembled WGS sequence"/>
</dbReference>
<dbReference type="EMBL" id="JAUSUZ010000001">
    <property type="protein sequence ID" value="MDQ0364410.1"/>
    <property type="molecule type" value="Genomic_DNA"/>
</dbReference>
<name>A0AAE4AV20_9ACTN</name>
<proteinExistence type="predicted"/>